<gene>
    <name evidence="3" type="ORF">GYMLUDRAFT_64534</name>
</gene>
<sequence length="634" mass="70028">MSDTTQNGTQIESSTYMAQPGHSGHQLEGFGFTPNLNGQVPTFNGQNVPAAFNAFGIQGPLPMMGSNNFFAAYANPYRNTIITTPTAPTVQADWEFFHSSENVVHPSSACPICKAFNHHFGEAYIENSPSWLNAMKQHSEFFQHKFGTVSKDENGKDIVSLAKQLGESNKSLELYKNKLESVQIECSELQANLNCASDDVRYFKGEIDCLRIERNSLLRQVQSMDKHITKIRDSDHQPKCRRIAENSVVNGNETQVEGNGITVPASNPTPHVREDGSYLASDGFIRYGTAATIAQQHDQKGEPIPIGKVIIPKGKGQPPEPTTVDRVLFYYGKFKEFDLPEGQPIFAFYNMIKNHRYTYKKIPVGQRTDAQKTLLANFYEPRFMKMTATTAEIADTPQASLDIVQNKGTPSRTVPVLEWAQYIAIDPTQCRMTGVYVRSDNGISMRTIRGRHNVYLQNPSPEKGSIALNNYKFILLSVELFAQTNQYRDLVNAHQLDITSPAPEPGPFNTDLQNATVLDVAHFYANQGFTINDANDTAFFAAIWIQQASSKNSEVALAMQTLQTQLIPVIQSGTIPAGIDNDFYLADGTVQNNTSNPEPGTTLFPIAPTVPATDQATVQVSSSLTNGDVTMNST</sequence>
<dbReference type="Proteomes" id="UP000053593">
    <property type="component" value="Unassembled WGS sequence"/>
</dbReference>
<keyword evidence="1" id="KW-0175">Coiled coil</keyword>
<reference evidence="3 4" key="1">
    <citation type="submission" date="2014-04" db="EMBL/GenBank/DDBJ databases">
        <title>Evolutionary Origins and Diversification of the Mycorrhizal Mutualists.</title>
        <authorList>
            <consortium name="DOE Joint Genome Institute"/>
            <consortium name="Mycorrhizal Genomics Consortium"/>
            <person name="Kohler A."/>
            <person name="Kuo A."/>
            <person name="Nagy L.G."/>
            <person name="Floudas D."/>
            <person name="Copeland A."/>
            <person name="Barry K.W."/>
            <person name="Cichocki N."/>
            <person name="Veneault-Fourrey C."/>
            <person name="LaButti K."/>
            <person name="Lindquist E.A."/>
            <person name="Lipzen A."/>
            <person name="Lundell T."/>
            <person name="Morin E."/>
            <person name="Murat C."/>
            <person name="Riley R."/>
            <person name="Ohm R."/>
            <person name="Sun H."/>
            <person name="Tunlid A."/>
            <person name="Henrissat B."/>
            <person name="Grigoriev I.V."/>
            <person name="Hibbett D.S."/>
            <person name="Martin F."/>
        </authorList>
    </citation>
    <scope>NUCLEOTIDE SEQUENCE [LARGE SCALE GENOMIC DNA]</scope>
    <source>
        <strain evidence="3 4">FD-317 M1</strain>
    </source>
</reference>
<dbReference type="OrthoDB" id="3064399at2759"/>
<evidence type="ECO:0000256" key="2">
    <source>
        <dbReference type="SAM" id="MobiDB-lite"/>
    </source>
</evidence>
<dbReference type="EMBL" id="KN834851">
    <property type="protein sequence ID" value="KIK51935.1"/>
    <property type="molecule type" value="Genomic_DNA"/>
</dbReference>
<keyword evidence="4" id="KW-1185">Reference proteome</keyword>
<name>A0A0D0ANV8_9AGAR</name>
<evidence type="ECO:0000313" key="4">
    <source>
        <dbReference type="Proteomes" id="UP000053593"/>
    </source>
</evidence>
<evidence type="ECO:0000256" key="1">
    <source>
        <dbReference type="SAM" id="Coils"/>
    </source>
</evidence>
<protein>
    <submittedName>
        <fullName evidence="3">Uncharacterized protein</fullName>
    </submittedName>
</protein>
<organism evidence="3 4">
    <name type="scientific">Collybiopsis luxurians FD-317 M1</name>
    <dbReference type="NCBI Taxonomy" id="944289"/>
    <lineage>
        <taxon>Eukaryota</taxon>
        <taxon>Fungi</taxon>
        <taxon>Dikarya</taxon>
        <taxon>Basidiomycota</taxon>
        <taxon>Agaricomycotina</taxon>
        <taxon>Agaricomycetes</taxon>
        <taxon>Agaricomycetidae</taxon>
        <taxon>Agaricales</taxon>
        <taxon>Marasmiineae</taxon>
        <taxon>Omphalotaceae</taxon>
        <taxon>Collybiopsis</taxon>
        <taxon>Collybiopsis luxurians</taxon>
    </lineage>
</organism>
<proteinExistence type="predicted"/>
<dbReference type="AlphaFoldDB" id="A0A0D0ANV8"/>
<feature type="region of interest" description="Disordered" evidence="2">
    <location>
        <begin position="1"/>
        <end position="28"/>
    </location>
</feature>
<accession>A0A0D0ANV8</accession>
<dbReference type="HOGENOM" id="CLU_431515_0_0_1"/>
<feature type="coiled-coil region" evidence="1">
    <location>
        <begin position="172"/>
        <end position="199"/>
    </location>
</feature>
<feature type="compositionally biased region" description="Polar residues" evidence="2">
    <location>
        <begin position="1"/>
        <end position="17"/>
    </location>
</feature>
<evidence type="ECO:0000313" key="3">
    <source>
        <dbReference type="EMBL" id="KIK51935.1"/>
    </source>
</evidence>